<proteinExistence type="inferred from homology"/>
<gene>
    <name evidence="3" type="ORF">A2113_02930</name>
</gene>
<protein>
    <recommendedName>
        <fullName evidence="2">Capsule synthesis protein CapA domain-containing protein</fullName>
    </recommendedName>
</protein>
<dbReference type="STRING" id="1802591.A2113_02930"/>
<dbReference type="InterPro" id="IPR052169">
    <property type="entry name" value="CW_Biosynth-Accessory"/>
</dbReference>
<reference evidence="3 4" key="1">
    <citation type="journal article" date="2016" name="Nat. Commun.">
        <title>Thousands of microbial genomes shed light on interconnected biogeochemical processes in an aquifer system.</title>
        <authorList>
            <person name="Anantharaman K."/>
            <person name="Brown C.T."/>
            <person name="Hug L.A."/>
            <person name="Sharon I."/>
            <person name="Castelle C.J."/>
            <person name="Probst A.J."/>
            <person name="Thomas B.C."/>
            <person name="Singh A."/>
            <person name="Wilkins M.J."/>
            <person name="Karaoz U."/>
            <person name="Brodie E.L."/>
            <person name="Williams K.H."/>
            <person name="Hubbard S.S."/>
            <person name="Banfield J.F."/>
        </authorList>
    </citation>
    <scope>NUCLEOTIDE SEQUENCE [LARGE SCALE GENOMIC DNA]</scope>
</reference>
<dbReference type="PANTHER" id="PTHR33393">
    <property type="entry name" value="POLYGLUTAMINE SYNTHESIS ACCESSORY PROTEIN RV0574C-RELATED"/>
    <property type="match status" value="1"/>
</dbReference>
<dbReference type="CDD" id="cd07381">
    <property type="entry name" value="MPP_CapA"/>
    <property type="match status" value="1"/>
</dbReference>
<dbReference type="SMART" id="SM00854">
    <property type="entry name" value="PGA_cap"/>
    <property type="match status" value="1"/>
</dbReference>
<comment type="similarity">
    <text evidence="1">Belongs to the CapA family.</text>
</comment>
<dbReference type="EMBL" id="MHCN01000018">
    <property type="protein sequence ID" value="OGY21059.1"/>
    <property type="molecule type" value="Genomic_DNA"/>
</dbReference>
<dbReference type="PANTHER" id="PTHR33393:SF11">
    <property type="entry name" value="POLYGLUTAMINE SYNTHESIS ACCESSORY PROTEIN RV0574C-RELATED"/>
    <property type="match status" value="1"/>
</dbReference>
<dbReference type="Proteomes" id="UP000176299">
    <property type="component" value="Unassembled WGS sequence"/>
</dbReference>
<dbReference type="Gene3D" id="3.60.21.10">
    <property type="match status" value="1"/>
</dbReference>
<dbReference type="Pfam" id="PF09587">
    <property type="entry name" value="PGA_cap"/>
    <property type="match status" value="1"/>
</dbReference>
<sequence length="381" mass="41620">MEKSLIQQFMTRINLIKILANLLLLTAVIGILFVSAKSFNTSVQLTDKPAAKVPPPIPKVSLESIFTKPNALSALDQKNLVTLIGTGDVIPARGANWPATKSGDFSYNWKQTADFLKKADITLINLEAPLRKGCPLMTEGFTFCGDARHIQGILFAGVDSVSLANNHIGNFGQAGIDETINLLETNKIGWSGSGHLDIQERKGIKFGFLAYNGVGATFDREGIATEIKEAKNKVDVLIVSAHWGAEYELIPQKGAGVAPDDPREIGHLIIDSGADLIIGNHPHTVQGVELYKNKLITYAHGNFIFDQTWSQETQEGVIGEYTFYLPTEASAKEGGIQLVNVKFYPILVDGSYQPRFLSEKDGQHILDRMLQSSQLITSPSQ</sequence>
<evidence type="ECO:0000313" key="4">
    <source>
        <dbReference type="Proteomes" id="UP000176299"/>
    </source>
</evidence>
<evidence type="ECO:0000313" key="3">
    <source>
        <dbReference type="EMBL" id="OGY21059.1"/>
    </source>
</evidence>
<organism evidence="3 4">
    <name type="scientific">Candidatus Woykebacteria bacterium GWA1_44_8</name>
    <dbReference type="NCBI Taxonomy" id="1802591"/>
    <lineage>
        <taxon>Bacteria</taxon>
        <taxon>Candidatus Woykeibacteriota</taxon>
    </lineage>
</organism>
<dbReference type="InterPro" id="IPR029052">
    <property type="entry name" value="Metallo-depent_PP-like"/>
</dbReference>
<dbReference type="AlphaFoldDB" id="A0A1G1W082"/>
<comment type="caution">
    <text evidence="3">The sequence shown here is derived from an EMBL/GenBank/DDBJ whole genome shotgun (WGS) entry which is preliminary data.</text>
</comment>
<evidence type="ECO:0000256" key="1">
    <source>
        <dbReference type="ARBA" id="ARBA00005662"/>
    </source>
</evidence>
<dbReference type="InterPro" id="IPR019079">
    <property type="entry name" value="Capsule_synth_CapA"/>
</dbReference>
<feature type="domain" description="Capsule synthesis protein CapA" evidence="2">
    <location>
        <begin position="82"/>
        <end position="307"/>
    </location>
</feature>
<name>A0A1G1W082_9BACT</name>
<evidence type="ECO:0000259" key="2">
    <source>
        <dbReference type="SMART" id="SM00854"/>
    </source>
</evidence>
<accession>A0A1G1W082</accession>
<dbReference type="SUPFAM" id="SSF56300">
    <property type="entry name" value="Metallo-dependent phosphatases"/>
    <property type="match status" value="1"/>
</dbReference>